<reference evidence="11 12" key="1">
    <citation type="submission" date="2024-01" db="EMBL/GenBank/DDBJ databases">
        <title>The genomes of 5 underutilized Papilionoideae crops provide insights into root nodulation and disease resistanc.</title>
        <authorList>
            <person name="Jiang F."/>
        </authorList>
    </citation>
    <scope>NUCLEOTIDE SEQUENCE [LARGE SCALE GENOMIC DNA]</scope>
    <source>
        <strain evidence="11">DUOXIRENSHENG_FW03</strain>
        <tissue evidence="11">Leaves</tissue>
    </source>
</reference>
<evidence type="ECO:0000256" key="8">
    <source>
        <dbReference type="PROSITE-ProRule" id="PRU10040"/>
    </source>
</evidence>
<dbReference type="PANTHER" id="PTHR31707">
    <property type="entry name" value="PECTINESTERASE"/>
    <property type="match status" value="1"/>
</dbReference>
<name>A0AAN9SLV6_PSOTE</name>
<keyword evidence="7 9" id="KW-0063">Aspartyl esterase</keyword>
<accession>A0AAN9SLV6</accession>
<proteinExistence type="inferred from homology"/>
<comment type="similarity">
    <text evidence="3">In the N-terminal section; belongs to the PMEI family.</text>
</comment>
<dbReference type="PROSITE" id="PS00503">
    <property type="entry name" value="PECTINESTERASE_2"/>
    <property type="match status" value="1"/>
</dbReference>
<keyword evidence="12" id="KW-1185">Reference proteome</keyword>
<dbReference type="AlphaFoldDB" id="A0AAN9SLV6"/>
<evidence type="ECO:0000313" key="12">
    <source>
        <dbReference type="Proteomes" id="UP001386955"/>
    </source>
</evidence>
<dbReference type="InterPro" id="IPR006501">
    <property type="entry name" value="Pectinesterase_inhib_dom"/>
</dbReference>
<dbReference type="SUPFAM" id="SSF101148">
    <property type="entry name" value="Plant invertase/pectin methylesterase inhibitor"/>
    <property type="match status" value="1"/>
</dbReference>
<feature type="active site" evidence="8">
    <location>
        <position position="322"/>
    </location>
</feature>
<dbReference type="Gene3D" id="1.20.140.40">
    <property type="entry name" value="Invertase/pectin methylesterase inhibitor family protein"/>
    <property type="match status" value="1"/>
</dbReference>
<dbReference type="Gene3D" id="2.160.20.10">
    <property type="entry name" value="Single-stranded right-handed beta-helix, Pectin lyase-like"/>
    <property type="match status" value="1"/>
</dbReference>
<sequence length="484" mass="53115">MSPCATAMLLLLAMATTTHSTFTKSKELHILYAAQVQMARARTWASTSAGLQDLIDPPCVIALRDCIKLYSEGESRLSRMVDDVNSYTMHDALTWVSSVMTNHRTCMDGLRRKGYVLEARILGRNMTTMLKQALAAYANNIDKVQELPQETLSESSTNGLLASWNSETSNADFTVAKDGSGTHKTISEAVKALAANNRPSRQVIYVKSGVYNEKVDIGANLKNVMLVGDGIDKTIITGNKNANQGDSTIGSATFDVAGDGFWARDITFENTAGPEGHQAVALRVSADLSVFYKCSFKGYQDTLLVDSNRQFFRNCHIYGTIDFIFGDASVVFQSCDILLRKPINKQANYITAQGRDDPNKPTGISIHSCQVKPANDFSSSGDSTNNFLGRPWKKYSRTMFMKTNLDGLIDPKGWSEWNGDFALSTLDYGEYLNTGSGASTQHRVNWPGFHVLSNDNEATPFSVNQFLQGEKWIPATGVPFSSGI</sequence>
<protein>
    <recommendedName>
        <fullName evidence="9">Pectinesterase</fullName>
        <ecNumber evidence="9">3.1.1.11</ecNumber>
    </recommendedName>
</protein>
<dbReference type="Pfam" id="PF04043">
    <property type="entry name" value="PMEI"/>
    <property type="match status" value="1"/>
</dbReference>
<evidence type="ECO:0000256" key="3">
    <source>
        <dbReference type="ARBA" id="ARBA00006027"/>
    </source>
</evidence>
<comment type="similarity">
    <text evidence="4">In the C-terminal section; belongs to the pectinesterase family.</text>
</comment>
<keyword evidence="9" id="KW-0732">Signal</keyword>
<evidence type="ECO:0000256" key="1">
    <source>
        <dbReference type="ARBA" id="ARBA00004191"/>
    </source>
</evidence>
<dbReference type="Proteomes" id="UP001386955">
    <property type="component" value="Unassembled WGS sequence"/>
</dbReference>
<dbReference type="NCBIfam" id="TIGR01614">
    <property type="entry name" value="PME_inhib"/>
    <property type="match status" value="1"/>
</dbReference>
<dbReference type="InterPro" id="IPR012334">
    <property type="entry name" value="Pectin_lyas_fold"/>
</dbReference>
<keyword evidence="5" id="KW-0134">Cell wall</keyword>
<evidence type="ECO:0000256" key="6">
    <source>
        <dbReference type="ARBA" id="ARBA00022801"/>
    </source>
</evidence>
<feature type="chain" id="PRO_5042665973" description="Pectinesterase" evidence="9">
    <location>
        <begin position="21"/>
        <end position="484"/>
    </location>
</feature>
<dbReference type="GO" id="GO:0042545">
    <property type="term" value="P:cell wall modification"/>
    <property type="evidence" value="ECO:0007669"/>
    <property type="project" value="UniProtKB-UniRule"/>
</dbReference>
<keyword evidence="6 9" id="KW-0378">Hydrolase</keyword>
<dbReference type="InterPro" id="IPR035513">
    <property type="entry name" value="Invertase/methylesterase_inhib"/>
</dbReference>
<dbReference type="SMART" id="SM00856">
    <property type="entry name" value="PMEI"/>
    <property type="match status" value="1"/>
</dbReference>
<evidence type="ECO:0000256" key="5">
    <source>
        <dbReference type="ARBA" id="ARBA00022512"/>
    </source>
</evidence>
<dbReference type="InterPro" id="IPR033131">
    <property type="entry name" value="Pectinesterase_Asp_AS"/>
</dbReference>
<comment type="caution">
    <text evidence="11">The sequence shown here is derived from an EMBL/GenBank/DDBJ whole genome shotgun (WGS) entry which is preliminary data.</text>
</comment>
<evidence type="ECO:0000256" key="2">
    <source>
        <dbReference type="ARBA" id="ARBA00005184"/>
    </source>
</evidence>
<evidence type="ECO:0000256" key="4">
    <source>
        <dbReference type="ARBA" id="ARBA00007786"/>
    </source>
</evidence>
<dbReference type="GO" id="GO:0045490">
    <property type="term" value="P:pectin catabolic process"/>
    <property type="evidence" value="ECO:0007669"/>
    <property type="project" value="UniProtKB-UniRule"/>
</dbReference>
<evidence type="ECO:0000259" key="10">
    <source>
        <dbReference type="SMART" id="SM00856"/>
    </source>
</evidence>
<dbReference type="Pfam" id="PF01095">
    <property type="entry name" value="Pectinesterase"/>
    <property type="match status" value="1"/>
</dbReference>
<comment type="catalytic activity">
    <reaction evidence="9">
        <text>[(1-&gt;4)-alpha-D-galacturonosyl methyl ester](n) + n H2O = [(1-&gt;4)-alpha-D-galacturonosyl](n) + n methanol + n H(+)</text>
        <dbReference type="Rhea" id="RHEA:22380"/>
        <dbReference type="Rhea" id="RHEA-COMP:14570"/>
        <dbReference type="Rhea" id="RHEA-COMP:14573"/>
        <dbReference type="ChEBI" id="CHEBI:15377"/>
        <dbReference type="ChEBI" id="CHEBI:15378"/>
        <dbReference type="ChEBI" id="CHEBI:17790"/>
        <dbReference type="ChEBI" id="CHEBI:140522"/>
        <dbReference type="ChEBI" id="CHEBI:140523"/>
        <dbReference type="EC" id="3.1.1.11"/>
    </reaction>
</comment>
<gene>
    <name evidence="11" type="ORF">VNO78_16206</name>
</gene>
<keyword evidence="5" id="KW-0964">Secreted</keyword>
<dbReference type="GO" id="GO:0030599">
    <property type="term" value="F:pectinesterase activity"/>
    <property type="evidence" value="ECO:0007669"/>
    <property type="project" value="UniProtKB-UniRule"/>
</dbReference>
<comment type="pathway">
    <text evidence="2 9">Glycan metabolism; pectin degradation; 2-dehydro-3-deoxy-D-gluconate from pectin: step 1/5.</text>
</comment>
<organism evidence="11 12">
    <name type="scientific">Psophocarpus tetragonolobus</name>
    <name type="common">Winged bean</name>
    <name type="synonym">Dolichos tetragonolobus</name>
    <dbReference type="NCBI Taxonomy" id="3891"/>
    <lineage>
        <taxon>Eukaryota</taxon>
        <taxon>Viridiplantae</taxon>
        <taxon>Streptophyta</taxon>
        <taxon>Embryophyta</taxon>
        <taxon>Tracheophyta</taxon>
        <taxon>Spermatophyta</taxon>
        <taxon>Magnoliopsida</taxon>
        <taxon>eudicotyledons</taxon>
        <taxon>Gunneridae</taxon>
        <taxon>Pentapetalae</taxon>
        <taxon>rosids</taxon>
        <taxon>fabids</taxon>
        <taxon>Fabales</taxon>
        <taxon>Fabaceae</taxon>
        <taxon>Papilionoideae</taxon>
        <taxon>50 kb inversion clade</taxon>
        <taxon>NPAAA clade</taxon>
        <taxon>indigoferoid/millettioid clade</taxon>
        <taxon>Phaseoleae</taxon>
        <taxon>Psophocarpus</taxon>
    </lineage>
</organism>
<feature type="signal peptide" evidence="9">
    <location>
        <begin position="1"/>
        <end position="20"/>
    </location>
</feature>
<dbReference type="GO" id="GO:0004857">
    <property type="term" value="F:enzyme inhibitor activity"/>
    <property type="evidence" value="ECO:0007669"/>
    <property type="project" value="InterPro"/>
</dbReference>
<dbReference type="EC" id="3.1.1.11" evidence="9"/>
<dbReference type="InterPro" id="IPR000070">
    <property type="entry name" value="Pectinesterase_cat"/>
</dbReference>
<dbReference type="InterPro" id="IPR011050">
    <property type="entry name" value="Pectin_lyase_fold/virulence"/>
</dbReference>
<evidence type="ECO:0000256" key="7">
    <source>
        <dbReference type="ARBA" id="ARBA00023085"/>
    </source>
</evidence>
<evidence type="ECO:0000313" key="11">
    <source>
        <dbReference type="EMBL" id="KAK7395642.1"/>
    </source>
</evidence>
<comment type="subcellular location">
    <subcellularLocation>
        <location evidence="1">Secreted</location>
        <location evidence="1">Cell wall</location>
    </subcellularLocation>
</comment>
<dbReference type="FunFam" id="2.160.20.10:FF:000001">
    <property type="entry name" value="Pectinesterase"/>
    <property type="match status" value="1"/>
</dbReference>
<dbReference type="EMBL" id="JAYMYS010000004">
    <property type="protein sequence ID" value="KAK7395642.1"/>
    <property type="molecule type" value="Genomic_DNA"/>
</dbReference>
<evidence type="ECO:0000256" key="9">
    <source>
        <dbReference type="RuleBase" id="RU000589"/>
    </source>
</evidence>
<dbReference type="SUPFAM" id="SSF51126">
    <property type="entry name" value="Pectin lyase-like"/>
    <property type="match status" value="1"/>
</dbReference>
<feature type="domain" description="Pectinesterase inhibitor" evidence="10">
    <location>
        <begin position="18"/>
        <end position="136"/>
    </location>
</feature>